<evidence type="ECO:0000256" key="5">
    <source>
        <dbReference type="ARBA" id="ARBA00023098"/>
    </source>
</evidence>
<feature type="region of interest" description="ACP-binding" evidence="9">
    <location>
        <begin position="246"/>
        <end position="250"/>
    </location>
</feature>
<dbReference type="GO" id="GO:0006633">
    <property type="term" value="P:fatty acid biosynthetic process"/>
    <property type="evidence" value="ECO:0007669"/>
    <property type="project" value="UniProtKB-UniRule"/>
</dbReference>
<dbReference type="Pfam" id="PF08545">
    <property type="entry name" value="ACP_syn_III"/>
    <property type="match status" value="1"/>
</dbReference>
<feature type="domain" description="Beta-ketoacyl-[acyl-carrier-protein] synthase III C-terminal" evidence="10">
    <location>
        <begin position="230"/>
        <end position="318"/>
    </location>
</feature>
<keyword evidence="5 9" id="KW-0443">Lipid metabolism</keyword>
<dbReference type="EMBL" id="LKEU01000039">
    <property type="protein sequence ID" value="OFV69522.1"/>
    <property type="molecule type" value="Genomic_DNA"/>
</dbReference>
<keyword evidence="6 9" id="KW-0275">Fatty acid biosynthesis</keyword>
<keyword evidence="4 9" id="KW-0276">Fatty acid metabolism</keyword>
<evidence type="ECO:0000256" key="6">
    <source>
        <dbReference type="ARBA" id="ARBA00023160"/>
    </source>
</evidence>
<dbReference type="CDD" id="cd00830">
    <property type="entry name" value="KAS_III"/>
    <property type="match status" value="1"/>
</dbReference>
<protein>
    <recommendedName>
        <fullName evidence="9">Beta-ketoacyl-[acyl-carrier-protein] synthase III</fullName>
        <shortName evidence="9">Beta-ketoacyl-ACP synthase III</shortName>
        <shortName evidence="9">KAS III</shortName>
        <ecNumber evidence="9">2.3.1.180</ecNumber>
    </recommendedName>
    <alternativeName>
        <fullName evidence="9">3-oxoacyl-[acyl-carrier-protein] synthase 3</fullName>
    </alternativeName>
    <alternativeName>
        <fullName evidence="9">3-oxoacyl-[acyl-carrier-protein] synthase III</fullName>
    </alternativeName>
</protein>
<reference evidence="13" key="2">
    <citation type="submission" date="2021-11" db="EMBL/GenBank/DDBJ databases">
        <title>Isoprene-degrading acetogen.</title>
        <authorList>
            <person name="Yang Y."/>
            <person name="Jin H."/>
            <person name="Yan J."/>
        </authorList>
    </citation>
    <scope>NUCLEOTIDE SEQUENCE</scope>
    <source>
        <strain evidence="13">Berkeley</strain>
    </source>
</reference>
<evidence type="ECO:0000256" key="1">
    <source>
        <dbReference type="ARBA" id="ARBA00008642"/>
    </source>
</evidence>
<keyword evidence="3 9" id="KW-0808">Transferase</keyword>
<keyword evidence="15" id="KW-1185">Reference proteome</keyword>
<dbReference type="InterPro" id="IPR013751">
    <property type="entry name" value="ACP_syn_III_N"/>
</dbReference>
<evidence type="ECO:0000313" key="12">
    <source>
        <dbReference type="EMBL" id="OFV69522.1"/>
    </source>
</evidence>
<comment type="function">
    <text evidence="9">Catalyzes the condensation reaction of fatty acid synthesis by the addition to an acyl acceptor of two carbons from malonyl-ACP. Catalyzes the first condensation reaction which initiates fatty acid synthesis and may therefore play a role in governing the total rate of fatty acid production. Possesses both acetoacetyl-ACP synthase and acetyl transacylase activities. Its substrate specificity determines the biosynthesis of branched-chain and/or straight-chain of fatty acids.</text>
</comment>
<dbReference type="AlphaFoldDB" id="A0A1F2PF83"/>
<evidence type="ECO:0000313" key="14">
    <source>
        <dbReference type="Proteomes" id="UP000176244"/>
    </source>
</evidence>
<dbReference type="PANTHER" id="PTHR43091:SF1">
    <property type="entry name" value="BETA-KETOACYL-[ACYL-CARRIER-PROTEIN] SYNTHASE III, CHLOROPLASTIC"/>
    <property type="match status" value="1"/>
</dbReference>
<dbReference type="OrthoDB" id="9815506at2"/>
<gene>
    <name evidence="9 12" type="primary">fabH</name>
    <name evidence="12" type="ORF">ACWI_29770</name>
    <name evidence="13" type="ORF">LNN31_09500</name>
</gene>
<dbReference type="EC" id="2.3.1.180" evidence="9"/>
<dbReference type="NCBIfam" id="TIGR00747">
    <property type="entry name" value="fabH"/>
    <property type="match status" value="1"/>
</dbReference>
<dbReference type="InterPro" id="IPR016039">
    <property type="entry name" value="Thiolase-like"/>
</dbReference>
<accession>A0A1F2PF83</accession>
<evidence type="ECO:0000313" key="15">
    <source>
        <dbReference type="Proteomes" id="UP001163550"/>
    </source>
</evidence>
<dbReference type="InterPro" id="IPR004655">
    <property type="entry name" value="FabH"/>
</dbReference>
<reference evidence="12 14" key="1">
    <citation type="submission" date="2015-09" db="EMBL/GenBank/DDBJ databases">
        <title>Genome sequence of Acetobacterium wieringae DSM 1911.</title>
        <authorList>
            <person name="Poehlein A."/>
            <person name="Bengelsdorf F.R."/>
            <person name="Schiel-Bengelsdorf B."/>
            <person name="Duerre P."/>
            <person name="Daniel R."/>
        </authorList>
    </citation>
    <scope>NUCLEOTIDE SEQUENCE [LARGE SCALE GENOMIC DNA]</scope>
    <source>
        <strain evidence="12 14">DSM 1911</strain>
    </source>
</reference>
<dbReference type="EMBL" id="CP087994">
    <property type="protein sequence ID" value="UYO61025.1"/>
    <property type="molecule type" value="Genomic_DNA"/>
</dbReference>
<evidence type="ECO:0000256" key="9">
    <source>
        <dbReference type="HAMAP-Rule" id="MF_01815"/>
    </source>
</evidence>
<keyword evidence="7 9" id="KW-0511">Multifunctional enzyme</keyword>
<dbReference type="RefSeq" id="WP_070372238.1">
    <property type="nucleotide sequence ID" value="NZ_CABIIK010000015.1"/>
</dbReference>
<dbReference type="HAMAP" id="MF_01815">
    <property type="entry name" value="FabH"/>
    <property type="match status" value="1"/>
</dbReference>
<evidence type="ECO:0000256" key="7">
    <source>
        <dbReference type="ARBA" id="ARBA00023268"/>
    </source>
</evidence>
<comment type="subcellular location">
    <subcellularLocation>
        <location evidence="9">Cytoplasm</location>
    </subcellularLocation>
</comment>
<comment type="domain">
    <text evidence="9">The last Arg residue of the ACP-binding site is essential for the weak association between ACP/AcpP and FabH.</text>
</comment>
<comment type="catalytic activity">
    <reaction evidence="9">
        <text>malonyl-[ACP] + acetyl-CoA + H(+) = 3-oxobutanoyl-[ACP] + CO2 + CoA</text>
        <dbReference type="Rhea" id="RHEA:12080"/>
        <dbReference type="Rhea" id="RHEA-COMP:9623"/>
        <dbReference type="Rhea" id="RHEA-COMP:9625"/>
        <dbReference type="ChEBI" id="CHEBI:15378"/>
        <dbReference type="ChEBI" id="CHEBI:16526"/>
        <dbReference type="ChEBI" id="CHEBI:57287"/>
        <dbReference type="ChEBI" id="CHEBI:57288"/>
        <dbReference type="ChEBI" id="CHEBI:78449"/>
        <dbReference type="ChEBI" id="CHEBI:78450"/>
        <dbReference type="EC" id="2.3.1.180"/>
    </reaction>
</comment>
<evidence type="ECO:0000259" key="11">
    <source>
        <dbReference type="Pfam" id="PF08545"/>
    </source>
</evidence>
<dbReference type="Proteomes" id="UP000176244">
    <property type="component" value="Unassembled WGS sequence"/>
</dbReference>
<feature type="active site" evidence="9">
    <location>
        <position position="275"/>
    </location>
</feature>
<dbReference type="UniPathway" id="UPA00094"/>
<dbReference type="NCBIfam" id="NF006829">
    <property type="entry name" value="PRK09352.1"/>
    <property type="match status" value="1"/>
</dbReference>
<keyword evidence="9" id="KW-0963">Cytoplasm</keyword>
<feature type="active site" evidence="9">
    <location>
        <position position="110"/>
    </location>
</feature>
<proteinExistence type="inferred from homology"/>
<name>A0A1F2PF83_9FIRM</name>
<dbReference type="STRING" id="52694.ACWI_29770"/>
<dbReference type="GO" id="GO:0004315">
    <property type="term" value="F:3-oxoacyl-[acyl-carrier-protein] synthase activity"/>
    <property type="evidence" value="ECO:0007669"/>
    <property type="project" value="InterPro"/>
</dbReference>
<feature type="domain" description="Beta-ketoacyl-[acyl-carrier-protein] synthase III N-terminal" evidence="11">
    <location>
        <begin position="104"/>
        <end position="169"/>
    </location>
</feature>
<evidence type="ECO:0000256" key="3">
    <source>
        <dbReference type="ARBA" id="ARBA00022679"/>
    </source>
</evidence>
<keyword evidence="2 9" id="KW-0444">Lipid biosynthesis</keyword>
<dbReference type="PANTHER" id="PTHR43091">
    <property type="entry name" value="3-OXOACYL-[ACYL-CARRIER-PROTEIN] SYNTHASE"/>
    <property type="match status" value="1"/>
</dbReference>
<evidence type="ECO:0000256" key="4">
    <source>
        <dbReference type="ARBA" id="ARBA00022832"/>
    </source>
</evidence>
<sequence length="319" mass="33705">MSFTIIGTGSALPKTIQTNEDLAQFLDTSHEWIVSRTGIEARHICVDESILDIALEASVNALANAQIKPAELDLIICPTLGGDTVTPSLACLIQEQLGATCPSFDLNAACSGFVYGLDVADAYFSRNGDMKILVIAVDAMSKLVDWQDRATAVLFGDGAGATVLTSGDSLKAIQLTAVGNQHALSIPWPKGNHPLTTGQPHPAPYLLMDGPEVYRFAVAAICSDLRSVTQKAGIALADLDYIIPHQANQRIIEGAAKRLKLSIDKFVLRVDGCGNTSAASIPLVLDELNRNGLFKSGTRIALTAFGGGLTTGACVIEWA</sequence>
<evidence type="ECO:0000313" key="13">
    <source>
        <dbReference type="EMBL" id="UYO61025.1"/>
    </source>
</evidence>
<feature type="active site" evidence="9">
    <location>
        <position position="245"/>
    </location>
</feature>
<comment type="similarity">
    <text evidence="1 9">Belongs to the thiolase-like superfamily. FabH family.</text>
</comment>
<comment type="subunit">
    <text evidence="9">Homodimer.</text>
</comment>
<organism evidence="12 14">
    <name type="scientific">Acetobacterium wieringae</name>
    <dbReference type="NCBI Taxonomy" id="52694"/>
    <lineage>
        <taxon>Bacteria</taxon>
        <taxon>Bacillati</taxon>
        <taxon>Bacillota</taxon>
        <taxon>Clostridia</taxon>
        <taxon>Eubacteriales</taxon>
        <taxon>Eubacteriaceae</taxon>
        <taxon>Acetobacterium</taxon>
    </lineage>
</organism>
<dbReference type="InterPro" id="IPR013747">
    <property type="entry name" value="ACP_syn_III_C"/>
</dbReference>
<comment type="pathway">
    <text evidence="9">Lipid metabolism; fatty acid biosynthesis.</text>
</comment>
<evidence type="ECO:0000256" key="8">
    <source>
        <dbReference type="ARBA" id="ARBA00023315"/>
    </source>
</evidence>
<dbReference type="Gene3D" id="3.40.47.10">
    <property type="match status" value="1"/>
</dbReference>
<dbReference type="SUPFAM" id="SSF53901">
    <property type="entry name" value="Thiolase-like"/>
    <property type="match status" value="1"/>
</dbReference>
<dbReference type="GO" id="GO:0033818">
    <property type="term" value="F:beta-ketoacyl-acyl-carrier-protein synthase III activity"/>
    <property type="evidence" value="ECO:0007669"/>
    <property type="project" value="UniProtKB-UniRule"/>
</dbReference>
<dbReference type="Pfam" id="PF08541">
    <property type="entry name" value="ACP_syn_III_C"/>
    <property type="match status" value="1"/>
</dbReference>
<keyword evidence="8 9" id="KW-0012">Acyltransferase</keyword>
<evidence type="ECO:0000259" key="10">
    <source>
        <dbReference type="Pfam" id="PF08541"/>
    </source>
</evidence>
<dbReference type="Proteomes" id="UP001163550">
    <property type="component" value="Chromosome"/>
</dbReference>
<dbReference type="GO" id="GO:0005737">
    <property type="term" value="C:cytoplasm"/>
    <property type="evidence" value="ECO:0007669"/>
    <property type="project" value="UniProtKB-SubCell"/>
</dbReference>
<evidence type="ECO:0000256" key="2">
    <source>
        <dbReference type="ARBA" id="ARBA00022516"/>
    </source>
</evidence>